<organism evidence="3 4">
    <name type="scientific">Billgrantia gudaonensis</name>
    <dbReference type="NCBI Taxonomy" id="376427"/>
    <lineage>
        <taxon>Bacteria</taxon>
        <taxon>Pseudomonadati</taxon>
        <taxon>Pseudomonadota</taxon>
        <taxon>Gammaproteobacteria</taxon>
        <taxon>Oceanospirillales</taxon>
        <taxon>Halomonadaceae</taxon>
        <taxon>Billgrantia</taxon>
    </lineage>
</organism>
<evidence type="ECO:0000313" key="4">
    <source>
        <dbReference type="Proteomes" id="UP000198525"/>
    </source>
</evidence>
<dbReference type="CDD" id="cd00130">
    <property type="entry name" value="PAS"/>
    <property type="match status" value="1"/>
</dbReference>
<dbReference type="SMART" id="SM00267">
    <property type="entry name" value="GGDEF"/>
    <property type="match status" value="1"/>
</dbReference>
<dbReference type="InterPro" id="IPR035965">
    <property type="entry name" value="PAS-like_dom_sf"/>
</dbReference>
<accession>A0A1G8T0U0</accession>
<dbReference type="InterPro" id="IPR013656">
    <property type="entry name" value="PAS_4"/>
</dbReference>
<dbReference type="Gene3D" id="3.30.450.20">
    <property type="entry name" value="PAS domain"/>
    <property type="match status" value="1"/>
</dbReference>
<name>A0A1G8T0U0_9GAMM</name>
<dbReference type="SUPFAM" id="SSF55785">
    <property type="entry name" value="PYP-like sensor domain (PAS domain)"/>
    <property type="match status" value="1"/>
</dbReference>
<dbReference type="EMBL" id="FNES01000004">
    <property type="protein sequence ID" value="SDJ35063.1"/>
    <property type="molecule type" value="Genomic_DNA"/>
</dbReference>
<feature type="domain" description="EAL" evidence="1">
    <location>
        <begin position="320"/>
        <end position="574"/>
    </location>
</feature>
<dbReference type="PROSITE" id="PS50887">
    <property type="entry name" value="GGDEF"/>
    <property type="match status" value="1"/>
</dbReference>
<dbReference type="CDD" id="cd01948">
    <property type="entry name" value="EAL"/>
    <property type="match status" value="1"/>
</dbReference>
<dbReference type="PROSITE" id="PS50883">
    <property type="entry name" value="EAL"/>
    <property type="match status" value="1"/>
</dbReference>
<feature type="domain" description="GGDEF" evidence="2">
    <location>
        <begin position="182"/>
        <end position="311"/>
    </location>
</feature>
<dbReference type="Proteomes" id="UP000198525">
    <property type="component" value="Unassembled WGS sequence"/>
</dbReference>
<dbReference type="RefSeq" id="WP_245682183.1">
    <property type="nucleotide sequence ID" value="NZ_FNES01000004.1"/>
</dbReference>
<evidence type="ECO:0000259" key="1">
    <source>
        <dbReference type="PROSITE" id="PS50883"/>
    </source>
</evidence>
<protein>
    <submittedName>
        <fullName evidence="3">PAS domain S-box-containing protein/diguanylate cyclase (GGDEF) domain-containing protein</fullName>
    </submittedName>
</protein>
<dbReference type="STRING" id="376427.SAMN04487954_104159"/>
<dbReference type="InterPro" id="IPR052155">
    <property type="entry name" value="Biofilm_reg_signaling"/>
</dbReference>
<keyword evidence="4" id="KW-1185">Reference proteome</keyword>
<dbReference type="Pfam" id="PF00563">
    <property type="entry name" value="EAL"/>
    <property type="match status" value="1"/>
</dbReference>
<sequence>MMQPAVGSMSLTPVAGQEGSSASGSWSSASLPDCCHYIEQANEALLLTDSEHCILAMNRAFGDFIGCAAHSLVGQPLSDHLLSPSALLRDEFDDRFRVQVECRHLSGERRPALLSVSRLRNAMGAVERHVIVVTDLAALLDSGRSQSTGREVYFDALTGLPNLQLVTQLIQDAIQHAERTGGDLAVCSLDLDHFKAINDRLGESAGNLLLSALAQRLSHLLGGDEVLARIGGDEFVVVMHRRAEHAFLDRLQCAIRQPILIGDQSVRMSASLGVTHYPCDAVDGEVLLRHATQAMYRAKQRGRDTYHCFDPDLDQALQVRQERRRRFAQAIDGDELRLHYQPQVDMASGEVVGVEALVRWQHPQEGLLAPGQFLPDIAGTSLEVDLGEWVLSQALCQLQAWREAGITLPVSVNISPAHLLQEAFPERLAVLLEGNPQVPARLLNLEVLETAAMHDVDTAMAVIRRCQTLGVHVAIDDFGTGFSSLTYLRQLPVDLIKIDKSFVRDMLTDPGDMAIIESIIYMANRFDRAMLAEGVESLEHARALFRVGCTLAQGFGIARPMPATHVPKWLDEWPLRQEWADLQRPIDGSHLV</sequence>
<dbReference type="Gene3D" id="3.30.70.270">
    <property type="match status" value="1"/>
</dbReference>
<dbReference type="InterPro" id="IPR000014">
    <property type="entry name" value="PAS"/>
</dbReference>
<dbReference type="SMART" id="SM00052">
    <property type="entry name" value="EAL"/>
    <property type="match status" value="1"/>
</dbReference>
<dbReference type="SUPFAM" id="SSF55073">
    <property type="entry name" value="Nucleotide cyclase"/>
    <property type="match status" value="1"/>
</dbReference>
<dbReference type="Gene3D" id="3.20.20.450">
    <property type="entry name" value="EAL domain"/>
    <property type="match status" value="1"/>
</dbReference>
<dbReference type="InterPro" id="IPR043128">
    <property type="entry name" value="Rev_trsase/Diguanyl_cyclase"/>
</dbReference>
<gene>
    <name evidence="3" type="ORF">SAMN04487954_104159</name>
</gene>
<dbReference type="InterPro" id="IPR035919">
    <property type="entry name" value="EAL_sf"/>
</dbReference>
<dbReference type="NCBIfam" id="TIGR00254">
    <property type="entry name" value="GGDEF"/>
    <property type="match status" value="1"/>
</dbReference>
<dbReference type="CDD" id="cd01949">
    <property type="entry name" value="GGDEF"/>
    <property type="match status" value="1"/>
</dbReference>
<proteinExistence type="predicted"/>
<evidence type="ECO:0000313" key="3">
    <source>
        <dbReference type="EMBL" id="SDJ35063.1"/>
    </source>
</evidence>
<dbReference type="InterPro" id="IPR001633">
    <property type="entry name" value="EAL_dom"/>
</dbReference>
<dbReference type="AlphaFoldDB" id="A0A1G8T0U0"/>
<dbReference type="PANTHER" id="PTHR44757:SF2">
    <property type="entry name" value="BIOFILM ARCHITECTURE MAINTENANCE PROTEIN MBAA"/>
    <property type="match status" value="1"/>
</dbReference>
<dbReference type="SUPFAM" id="SSF141868">
    <property type="entry name" value="EAL domain-like"/>
    <property type="match status" value="1"/>
</dbReference>
<evidence type="ECO:0000259" key="2">
    <source>
        <dbReference type="PROSITE" id="PS50887"/>
    </source>
</evidence>
<dbReference type="Pfam" id="PF00990">
    <property type="entry name" value="GGDEF"/>
    <property type="match status" value="1"/>
</dbReference>
<dbReference type="Pfam" id="PF08448">
    <property type="entry name" value="PAS_4"/>
    <property type="match status" value="1"/>
</dbReference>
<reference evidence="3 4" key="1">
    <citation type="submission" date="2016-10" db="EMBL/GenBank/DDBJ databases">
        <authorList>
            <person name="de Groot N.N."/>
        </authorList>
    </citation>
    <scope>NUCLEOTIDE SEQUENCE [LARGE SCALE GENOMIC DNA]</scope>
    <source>
        <strain evidence="3 4">CGMCC 1.6133</strain>
    </source>
</reference>
<dbReference type="InterPro" id="IPR000160">
    <property type="entry name" value="GGDEF_dom"/>
</dbReference>
<dbReference type="PANTHER" id="PTHR44757">
    <property type="entry name" value="DIGUANYLATE CYCLASE DGCP"/>
    <property type="match status" value="1"/>
</dbReference>
<dbReference type="InterPro" id="IPR029787">
    <property type="entry name" value="Nucleotide_cyclase"/>
</dbReference>